<dbReference type="RefSeq" id="WP_013323583.1">
    <property type="nucleotide sequence ID" value="NC_014501.1"/>
</dbReference>
<evidence type="ECO:0000313" key="3">
    <source>
        <dbReference type="Proteomes" id="UP000008206"/>
    </source>
</evidence>
<feature type="domain" description="KaiB" evidence="1">
    <location>
        <begin position="17"/>
        <end position="98"/>
    </location>
</feature>
<sequence>MNEDQINTIETEIWELRLYVAGQTPKSVMAFANLKKICEEYLQGQYRIEVIDLLQHPQLARQDQIFAIPTLVKKLPPPIKQIIGDLSNKEKVLIGLDIEKVKC</sequence>
<evidence type="ECO:0000313" key="2">
    <source>
        <dbReference type="EMBL" id="ADN15514.1"/>
    </source>
</evidence>
<protein>
    <submittedName>
        <fullName evidence="2">KaiB domain protein</fullName>
    </submittedName>
</protein>
<dbReference type="InterPro" id="IPR036249">
    <property type="entry name" value="Thioredoxin-like_sf"/>
</dbReference>
<proteinExistence type="predicted"/>
<dbReference type="NCBIfam" id="NF006798">
    <property type="entry name" value="PRK09301.1"/>
    <property type="match status" value="1"/>
</dbReference>
<dbReference type="Pfam" id="PF07689">
    <property type="entry name" value="KaiB"/>
    <property type="match status" value="1"/>
</dbReference>
<dbReference type="EMBL" id="CP002198">
    <property type="protein sequence ID" value="ADN15514.1"/>
    <property type="molecule type" value="Genomic_DNA"/>
</dbReference>
<keyword evidence="3" id="KW-1185">Reference proteome</keyword>
<dbReference type="InterPro" id="IPR039022">
    <property type="entry name" value="KaiB-like"/>
</dbReference>
<dbReference type="PANTHER" id="PTHR41709:SF2">
    <property type="entry name" value="CIRCADIAN CLOCK PROTEIN KAIB2"/>
    <property type="match status" value="1"/>
</dbReference>
<gene>
    <name evidence="2" type="ordered locus">Cyan7822_3573</name>
</gene>
<dbReference type="GO" id="GO:0048511">
    <property type="term" value="P:rhythmic process"/>
    <property type="evidence" value="ECO:0007669"/>
    <property type="project" value="InterPro"/>
</dbReference>
<dbReference type="STRING" id="497965.Cyan7822_3573"/>
<dbReference type="CDD" id="cd02978">
    <property type="entry name" value="KaiB_like"/>
    <property type="match status" value="1"/>
</dbReference>
<name>E0UG13_GLOV7</name>
<dbReference type="Proteomes" id="UP000008206">
    <property type="component" value="Chromosome"/>
</dbReference>
<dbReference type="AlphaFoldDB" id="E0UG13"/>
<organism evidence="2 3">
    <name type="scientific">Gloeothece verrucosa (strain PCC 7822)</name>
    <name type="common">Cyanothece sp. (strain PCC 7822)</name>
    <dbReference type="NCBI Taxonomy" id="497965"/>
    <lineage>
        <taxon>Bacteria</taxon>
        <taxon>Bacillati</taxon>
        <taxon>Cyanobacteriota</taxon>
        <taxon>Cyanophyceae</taxon>
        <taxon>Oscillatoriophycideae</taxon>
        <taxon>Chroococcales</taxon>
        <taxon>Aphanothecaceae</taxon>
        <taxon>Gloeothece</taxon>
        <taxon>Gloeothece verrucosa</taxon>
    </lineage>
</organism>
<dbReference type="Gene3D" id="3.40.30.10">
    <property type="entry name" value="Glutaredoxin"/>
    <property type="match status" value="1"/>
</dbReference>
<accession>E0UG13</accession>
<dbReference type="eggNOG" id="COG4251">
    <property type="taxonomic scope" value="Bacteria"/>
</dbReference>
<reference evidence="3" key="1">
    <citation type="journal article" date="2011" name="MBio">
        <title>Novel metabolic attributes of the genus Cyanothece, comprising a group of unicellular nitrogen-fixing Cyanobacteria.</title>
        <authorList>
            <person name="Bandyopadhyay A."/>
            <person name="Elvitigala T."/>
            <person name="Welsh E."/>
            <person name="Stockel J."/>
            <person name="Liberton M."/>
            <person name="Min H."/>
            <person name="Sherman L.A."/>
            <person name="Pakrasi H.B."/>
        </authorList>
    </citation>
    <scope>NUCLEOTIDE SEQUENCE [LARGE SCALE GENOMIC DNA]</scope>
    <source>
        <strain evidence="3">PCC 7822</strain>
    </source>
</reference>
<dbReference type="SMART" id="SM01248">
    <property type="entry name" value="KaiB"/>
    <property type="match status" value="1"/>
</dbReference>
<dbReference type="InterPro" id="IPR011649">
    <property type="entry name" value="KaiB_domain"/>
</dbReference>
<dbReference type="PANTHER" id="PTHR41709">
    <property type="entry name" value="KAIB-LIKE PROTEIN 1"/>
    <property type="match status" value="1"/>
</dbReference>
<dbReference type="KEGG" id="cyj:Cyan7822_3573"/>
<dbReference type="OrthoDB" id="5458519at2"/>
<dbReference type="SUPFAM" id="SSF52833">
    <property type="entry name" value="Thioredoxin-like"/>
    <property type="match status" value="1"/>
</dbReference>
<evidence type="ECO:0000259" key="1">
    <source>
        <dbReference type="SMART" id="SM01248"/>
    </source>
</evidence>
<dbReference type="HOGENOM" id="CLU_144073_1_1_3"/>